<sequence length="616" mass="70208">MSNSRHKSFPVTVNLSFARRDSNIEERFYAPSKPDMVVLRKLGYKHFGIMNIFESHFVGAKLNKDEMTEKHLRTFKDLVDIWEDFLTVGTLYLNIAKEDSSKAMVSKSTAEAVQPAIESEEKLSIPSAQWEKLIKSLEKLELSIRGNNDAESSAYDVVHDGIICDGCQDINNGSRIVNTKTADESGFIKGPRFTCLYCHDYDLCGECESKGFESGTHKTYHNFVKTNTPDSKLKTFVYEYLQSNKKDSKRQSRYNQVPAPSRYNQVPPAPRYNQVSHPCRYGPGLHPQEIKTEGFYGCNKHSAKDFSPKEPPAYTSQDLKDVVVKVGLQNRQVISDFFSEIKTESQLEQLMQDAISWRIAKQWYGEDIYEKLEKYECLMKENAKKECMMKEVADKEHASGHSDVSTTEVKKPSNSSLRVEMFQKGHLLTFKLFNDGDETIPNGLRLVFQCEQKGRVSTPIKCNLQVGPDELQPGNYKILNFNYRYSLEQFSFEHPCKIDLIDTREQVVYTTDGNTHCGSSIFYLKPPTLKANPIPSFRDVPCNEEHEGSDGQYAPANSSHSDTDVISSSVTDQEDEEDNDEEQDAEFADQENNDLVYVESLSEEYDLLSDSDFEQS</sequence>
<dbReference type="SMART" id="SM00291">
    <property type="entry name" value="ZnF_ZZ"/>
    <property type="match status" value="1"/>
</dbReference>
<keyword evidence="7" id="KW-1185">Reference proteome</keyword>
<dbReference type="OrthoDB" id="661148at2759"/>
<evidence type="ECO:0000256" key="2">
    <source>
        <dbReference type="ARBA" id="ARBA00022771"/>
    </source>
</evidence>
<dbReference type="InterPro" id="IPR043145">
    <property type="entry name" value="Znf_ZZ_sf"/>
</dbReference>
<dbReference type="SUPFAM" id="SSF57850">
    <property type="entry name" value="RING/U-box"/>
    <property type="match status" value="1"/>
</dbReference>
<proteinExistence type="predicted"/>
<feature type="compositionally biased region" description="Acidic residues" evidence="4">
    <location>
        <begin position="601"/>
        <end position="616"/>
    </location>
</feature>
<feature type="domain" description="ZZ-type" evidence="5">
    <location>
        <begin position="158"/>
        <end position="219"/>
    </location>
</feature>
<dbReference type="PANTHER" id="PTHR20930:SF0">
    <property type="entry name" value="PROTEIN ILRUN"/>
    <property type="match status" value="1"/>
</dbReference>
<evidence type="ECO:0000256" key="3">
    <source>
        <dbReference type="ARBA" id="ARBA00022833"/>
    </source>
</evidence>
<evidence type="ECO:0000313" key="7">
    <source>
        <dbReference type="Proteomes" id="UP000031516"/>
    </source>
</evidence>
<dbReference type="InterPro" id="IPR024543">
    <property type="entry name" value="Atg19/Atg34_C"/>
</dbReference>
<dbReference type="Pfam" id="PF00569">
    <property type="entry name" value="ZZ"/>
    <property type="match status" value="1"/>
</dbReference>
<evidence type="ECO:0000259" key="5">
    <source>
        <dbReference type="SMART" id="SM00291"/>
    </source>
</evidence>
<dbReference type="EMBL" id="CCBQ010000019">
    <property type="protein sequence ID" value="CDO93221.1"/>
    <property type="molecule type" value="Genomic_DNA"/>
</dbReference>
<dbReference type="Pfam" id="PF12744">
    <property type="entry name" value="ATG19"/>
    <property type="match status" value="1"/>
</dbReference>
<name>A0A0A8L4W5_9SACH</name>
<dbReference type="InterPro" id="IPR000433">
    <property type="entry name" value="Znf_ZZ"/>
</dbReference>
<gene>
    <name evidence="6" type="ORF">KLDO_g1523</name>
</gene>
<feature type="region of interest" description="Disordered" evidence="4">
    <location>
        <begin position="535"/>
        <end position="616"/>
    </location>
</feature>
<keyword evidence="2" id="KW-0863">Zinc-finger</keyword>
<evidence type="ECO:0000313" key="6">
    <source>
        <dbReference type="EMBL" id="CDO93221.1"/>
    </source>
</evidence>
<feature type="region of interest" description="Disordered" evidence="4">
    <location>
        <begin position="246"/>
        <end position="269"/>
    </location>
</feature>
<dbReference type="Gene3D" id="2.60.40.2830">
    <property type="match status" value="1"/>
</dbReference>
<dbReference type="PANTHER" id="PTHR20930">
    <property type="entry name" value="OVARIAN CARCINOMA ANTIGEN CA125-RELATED"/>
    <property type="match status" value="1"/>
</dbReference>
<comment type="caution">
    <text evidence="6">The sequence shown here is derived from an EMBL/GenBank/DDBJ whole genome shotgun (WGS) entry which is preliminary data.</text>
</comment>
<dbReference type="CDD" id="cd12213">
    <property type="entry name" value="ABD"/>
    <property type="match status" value="1"/>
</dbReference>
<reference evidence="6 7" key="1">
    <citation type="submission" date="2014-03" db="EMBL/GenBank/DDBJ databases">
        <title>The genome of Kluyveromyces dobzhanskii.</title>
        <authorList>
            <person name="Nystedt B."/>
            <person name="Astrom S."/>
        </authorList>
    </citation>
    <scope>NUCLEOTIDE SEQUENCE [LARGE SCALE GENOMIC DNA]</scope>
    <source>
        <strain evidence="6 7">CBS 2104</strain>
    </source>
</reference>
<evidence type="ECO:0000256" key="1">
    <source>
        <dbReference type="ARBA" id="ARBA00022723"/>
    </source>
</evidence>
<feature type="compositionally biased region" description="Low complexity" evidence="4">
    <location>
        <begin position="558"/>
        <end position="571"/>
    </location>
</feature>
<dbReference type="GO" id="GO:0008270">
    <property type="term" value="F:zinc ion binding"/>
    <property type="evidence" value="ECO:0007669"/>
    <property type="project" value="UniProtKB-KW"/>
</dbReference>
<feature type="compositionally biased region" description="Acidic residues" evidence="4">
    <location>
        <begin position="572"/>
        <end position="592"/>
    </location>
</feature>
<protein>
    <submittedName>
        <fullName evidence="6">WGS project CCBQ000000000 data, contig 00099</fullName>
    </submittedName>
</protein>
<evidence type="ECO:0000256" key="4">
    <source>
        <dbReference type="SAM" id="MobiDB-lite"/>
    </source>
</evidence>
<accession>A0A0A8L4W5</accession>
<organism evidence="6 7">
    <name type="scientific">Kluyveromyces dobzhanskii CBS 2104</name>
    <dbReference type="NCBI Taxonomy" id="1427455"/>
    <lineage>
        <taxon>Eukaryota</taxon>
        <taxon>Fungi</taxon>
        <taxon>Dikarya</taxon>
        <taxon>Ascomycota</taxon>
        <taxon>Saccharomycotina</taxon>
        <taxon>Saccharomycetes</taxon>
        <taxon>Saccharomycetales</taxon>
        <taxon>Saccharomycetaceae</taxon>
        <taxon>Kluyveromyces</taxon>
    </lineage>
</organism>
<keyword evidence="1" id="KW-0479">Metal-binding</keyword>
<keyword evidence="3" id="KW-0862">Zinc</keyword>
<dbReference type="CDD" id="cd02340">
    <property type="entry name" value="ZZ_NBR1_like"/>
    <property type="match status" value="1"/>
</dbReference>
<dbReference type="AlphaFoldDB" id="A0A0A8L4W5"/>
<dbReference type="Gene3D" id="3.30.60.90">
    <property type="match status" value="1"/>
</dbReference>
<dbReference type="Proteomes" id="UP000031516">
    <property type="component" value="Unassembled WGS sequence"/>
</dbReference>